<organism evidence="2 3">
    <name type="scientific">Elysia crispata</name>
    <name type="common">lettuce slug</name>
    <dbReference type="NCBI Taxonomy" id="231223"/>
    <lineage>
        <taxon>Eukaryota</taxon>
        <taxon>Metazoa</taxon>
        <taxon>Spiralia</taxon>
        <taxon>Lophotrochozoa</taxon>
        <taxon>Mollusca</taxon>
        <taxon>Gastropoda</taxon>
        <taxon>Heterobranchia</taxon>
        <taxon>Euthyneura</taxon>
        <taxon>Panpulmonata</taxon>
        <taxon>Sacoglossa</taxon>
        <taxon>Placobranchoidea</taxon>
        <taxon>Plakobranchidae</taxon>
        <taxon>Elysia</taxon>
    </lineage>
</organism>
<feature type="signal peptide" evidence="1">
    <location>
        <begin position="1"/>
        <end position="17"/>
    </location>
</feature>
<evidence type="ECO:0000256" key="1">
    <source>
        <dbReference type="SAM" id="SignalP"/>
    </source>
</evidence>
<keyword evidence="3" id="KW-1185">Reference proteome</keyword>
<gene>
    <name evidence="2" type="ORF">RRG08_004914</name>
</gene>
<proteinExistence type="predicted"/>
<protein>
    <recommendedName>
        <fullName evidence="4">Secreted protein</fullName>
    </recommendedName>
</protein>
<keyword evidence="1" id="KW-0732">Signal</keyword>
<evidence type="ECO:0000313" key="2">
    <source>
        <dbReference type="EMBL" id="KAK3769662.1"/>
    </source>
</evidence>
<reference evidence="2" key="1">
    <citation type="journal article" date="2023" name="G3 (Bethesda)">
        <title>A reference genome for the long-term kleptoplast-retaining sea slug Elysia crispata morphotype clarki.</title>
        <authorList>
            <person name="Eastman K.E."/>
            <person name="Pendleton A.L."/>
            <person name="Shaikh M.A."/>
            <person name="Suttiyut T."/>
            <person name="Ogas R."/>
            <person name="Tomko P."/>
            <person name="Gavelis G."/>
            <person name="Widhalm J.R."/>
            <person name="Wisecaver J.H."/>
        </authorList>
    </citation>
    <scope>NUCLEOTIDE SEQUENCE</scope>
    <source>
        <strain evidence="2">ECLA1</strain>
    </source>
</reference>
<dbReference type="Proteomes" id="UP001283361">
    <property type="component" value="Unassembled WGS sequence"/>
</dbReference>
<dbReference type="AlphaFoldDB" id="A0AAE0ZJJ9"/>
<evidence type="ECO:0008006" key="4">
    <source>
        <dbReference type="Google" id="ProtNLM"/>
    </source>
</evidence>
<sequence length="73" mass="8344">MSLLFGSACVFTSLVASMSLLPTLTDFMSHWLAFALPPGVLNFQQPSLSYARGHYSDELHRRTKKHFNNYFVF</sequence>
<comment type="caution">
    <text evidence="2">The sequence shown here is derived from an EMBL/GenBank/DDBJ whole genome shotgun (WGS) entry which is preliminary data.</text>
</comment>
<feature type="chain" id="PRO_5042058274" description="Secreted protein" evidence="1">
    <location>
        <begin position="18"/>
        <end position="73"/>
    </location>
</feature>
<accession>A0AAE0ZJJ9</accession>
<name>A0AAE0ZJJ9_9GAST</name>
<evidence type="ECO:0000313" key="3">
    <source>
        <dbReference type="Proteomes" id="UP001283361"/>
    </source>
</evidence>
<dbReference type="EMBL" id="JAWDGP010003892">
    <property type="protein sequence ID" value="KAK3769662.1"/>
    <property type="molecule type" value="Genomic_DNA"/>
</dbReference>